<dbReference type="InterPro" id="IPR006260">
    <property type="entry name" value="TonB/TolA_C"/>
</dbReference>
<keyword evidence="6 11" id="KW-0812">Transmembrane</keyword>
<keyword evidence="8 11" id="KW-1133">Transmembrane helix</keyword>
<dbReference type="PANTHER" id="PTHR33446:SF2">
    <property type="entry name" value="PROTEIN TONB"/>
    <property type="match status" value="1"/>
</dbReference>
<feature type="region of interest" description="Disordered" evidence="10">
    <location>
        <begin position="1"/>
        <end position="25"/>
    </location>
</feature>
<keyword evidence="3" id="KW-0813">Transport</keyword>
<dbReference type="Pfam" id="PF03544">
    <property type="entry name" value="TonB_C"/>
    <property type="match status" value="1"/>
</dbReference>
<evidence type="ECO:0000256" key="4">
    <source>
        <dbReference type="ARBA" id="ARBA00022475"/>
    </source>
</evidence>
<comment type="similarity">
    <text evidence="2">Belongs to the TonB family.</text>
</comment>
<evidence type="ECO:0000259" key="12">
    <source>
        <dbReference type="PROSITE" id="PS52015"/>
    </source>
</evidence>
<proteinExistence type="inferred from homology"/>
<feature type="domain" description="TonB C-terminal" evidence="12">
    <location>
        <begin position="100"/>
        <end position="193"/>
    </location>
</feature>
<evidence type="ECO:0000313" key="13">
    <source>
        <dbReference type="EMBL" id="MFG6109635.1"/>
    </source>
</evidence>
<evidence type="ECO:0000256" key="5">
    <source>
        <dbReference type="ARBA" id="ARBA00022519"/>
    </source>
</evidence>
<dbReference type="PROSITE" id="PS52015">
    <property type="entry name" value="TONB_CTD"/>
    <property type="match status" value="1"/>
</dbReference>
<dbReference type="Proteomes" id="UP001605261">
    <property type="component" value="Unassembled WGS sequence"/>
</dbReference>
<dbReference type="NCBIfam" id="TIGR01352">
    <property type="entry name" value="tonB_Cterm"/>
    <property type="match status" value="1"/>
</dbReference>
<evidence type="ECO:0000256" key="6">
    <source>
        <dbReference type="ARBA" id="ARBA00022692"/>
    </source>
</evidence>
<evidence type="ECO:0000256" key="1">
    <source>
        <dbReference type="ARBA" id="ARBA00004383"/>
    </source>
</evidence>
<reference evidence="13 14" key="1">
    <citation type="submission" date="2024-09" db="EMBL/GenBank/DDBJ databases">
        <authorList>
            <consortium name="All-Russian atlas of soil microorganisms"/>
            <consortium name="as a basis for the search for new antimicrobial producers and enzymes with unique properties"/>
            <person name="Sokolova E.A."/>
            <person name="Voronina E.N."/>
        </authorList>
    </citation>
    <scope>NUCLEOTIDE SEQUENCE [LARGE SCALE GENOMIC DNA]</scope>
    <source>
        <strain evidence="13 14">AF-22b-331.1</strain>
    </source>
</reference>
<feature type="transmembrane region" description="Helical" evidence="11">
    <location>
        <begin position="31"/>
        <end position="48"/>
    </location>
</feature>
<keyword evidence="5" id="KW-0997">Cell inner membrane</keyword>
<dbReference type="Gene3D" id="3.30.1150.10">
    <property type="match status" value="1"/>
</dbReference>
<name>A0ABW7CXF4_9GAMM</name>
<dbReference type="InterPro" id="IPR037682">
    <property type="entry name" value="TonB_C"/>
</dbReference>
<feature type="compositionally biased region" description="Low complexity" evidence="10">
    <location>
        <begin position="75"/>
        <end position="91"/>
    </location>
</feature>
<protein>
    <submittedName>
        <fullName evidence="13">Energy transducer TonB</fullName>
    </submittedName>
</protein>
<evidence type="ECO:0000256" key="3">
    <source>
        <dbReference type="ARBA" id="ARBA00022448"/>
    </source>
</evidence>
<organism evidence="13 14">
    <name type="scientific">Stenotrophomonas nematodicola</name>
    <dbReference type="NCBI Taxonomy" id="2656746"/>
    <lineage>
        <taxon>Bacteria</taxon>
        <taxon>Pseudomonadati</taxon>
        <taxon>Pseudomonadota</taxon>
        <taxon>Gammaproteobacteria</taxon>
        <taxon>Lysobacterales</taxon>
        <taxon>Lysobacteraceae</taxon>
        <taxon>Stenotrophomonas</taxon>
    </lineage>
</organism>
<keyword evidence="4" id="KW-1003">Cell membrane</keyword>
<dbReference type="EMBL" id="JBHGCJ010000007">
    <property type="protein sequence ID" value="MFG6109635.1"/>
    <property type="molecule type" value="Genomic_DNA"/>
</dbReference>
<sequence length="193" mass="20969">MSVTHAQDMHASPHNQRDVTDEPARRGTSPWLWMALIVAMFAAALVWLRYANPDDTSTAPVGERMLPATETPVATTAPAPAARQAAPANTAQRKATPAVRNREARPLASNTKPTYPASALRNGVQGSVVASLNVDPRGHVTDASIVQRTGSRDRDLDRSVLNTVREWQFEPAMNNGRAVASVVRVPVDFRTER</sequence>
<dbReference type="RefSeq" id="WP_394163385.1">
    <property type="nucleotide sequence ID" value="NZ_JBHGCJ010000007.1"/>
</dbReference>
<evidence type="ECO:0000256" key="10">
    <source>
        <dbReference type="SAM" id="MobiDB-lite"/>
    </source>
</evidence>
<evidence type="ECO:0000256" key="7">
    <source>
        <dbReference type="ARBA" id="ARBA00022927"/>
    </source>
</evidence>
<dbReference type="SUPFAM" id="SSF74653">
    <property type="entry name" value="TolA/TonB C-terminal domain"/>
    <property type="match status" value="1"/>
</dbReference>
<evidence type="ECO:0000256" key="9">
    <source>
        <dbReference type="ARBA" id="ARBA00023136"/>
    </source>
</evidence>
<dbReference type="PANTHER" id="PTHR33446">
    <property type="entry name" value="PROTEIN TONB-RELATED"/>
    <property type="match status" value="1"/>
</dbReference>
<feature type="region of interest" description="Disordered" evidence="10">
    <location>
        <begin position="75"/>
        <end position="119"/>
    </location>
</feature>
<keyword evidence="14" id="KW-1185">Reference proteome</keyword>
<dbReference type="InterPro" id="IPR051045">
    <property type="entry name" value="TonB-dependent_transducer"/>
</dbReference>
<comment type="caution">
    <text evidence="13">The sequence shown here is derived from an EMBL/GenBank/DDBJ whole genome shotgun (WGS) entry which is preliminary data.</text>
</comment>
<evidence type="ECO:0000256" key="8">
    <source>
        <dbReference type="ARBA" id="ARBA00022989"/>
    </source>
</evidence>
<evidence type="ECO:0000313" key="14">
    <source>
        <dbReference type="Proteomes" id="UP001605261"/>
    </source>
</evidence>
<comment type="subcellular location">
    <subcellularLocation>
        <location evidence="1">Cell inner membrane</location>
        <topology evidence="1">Single-pass membrane protein</topology>
        <orientation evidence="1">Periplasmic side</orientation>
    </subcellularLocation>
</comment>
<keyword evidence="9 11" id="KW-0472">Membrane</keyword>
<evidence type="ECO:0000256" key="2">
    <source>
        <dbReference type="ARBA" id="ARBA00006555"/>
    </source>
</evidence>
<evidence type="ECO:0000256" key="11">
    <source>
        <dbReference type="SAM" id="Phobius"/>
    </source>
</evidence>
<gene>
    <name evidence="13" type="ORF">ACEU0G_003650</name>
</gene>
<keyword evidence="7" id="KW-0653">Protein transport</keyword>
<feature type="compositionally biased region" description="Basic and acidic residues" evidence="10">
    <location>
        <begin position="15"/>
        <end position="25"/>
    </location>
</feature>
<accession>A0ABW7CXF4</accession>